<comment type="caution">
    <text evidence="4">The sequence shown here is derived from an EMBL/GenBank/DDBJ whole genome shotgun (WGS) entry which is preliminary data.</text>
</comment>
<dbReference type="PIRSF" id="PIRSF005962">
    <property type="entry name" value="Pept_M20D_amidohydro"/>
    <property type="match status" value="1"/>
</dbReference>
<comment type="cofactor">
    <cofactor evidence="2">
        <name>Mn(2+)</name>
        <dbReference type="ChEBI" id="CHEBI:29035"/>
    </cofactor>
    <text evidence="2">The Mn(2+) ion enhances activity.</text>
</comment>
<gene>
    <name evidence="4" type="ORF">ENV62_04095</name>
</gene>
<dbReference type="EMBL" id="DTHB01000029">
    <property type="protein sequence ID" value="HGB14406.1"/>
    <property type="molecule type" value="Genomic_DNA"/>
</dbReference>
<feature type="binding site" evidence="2">
    <location>
        <position position="107"/>
    </location>
    <ligand>
        <name>Mn(2+)</name>
        <dbReference type="ChEBI" id="CHEBI:29035"/>
        <label>2</label>
    </ligand>
</feature>
<dbReference type="Pfam" id="PF01546">
    <property type="entry name" value="Peptidase_M20"/>
    <property type="match status" value="1"/>
</dbReference>
<dbReference type="NCBIfam" id="TIGR01891">
    <property type="entry name" value="amidohydrolases"/>
    <property type="match status" value="1"/>
</dbReference>
<dbReference type="AlphaFoldDB" id="A0A7C3SIL5"/>
<dbReference type="InterPro" id="IPR011650">
    <property type="entry name" value="Peptidase_M20_dimer"/>
</dbReference>
<dbReference type="GO" id="GO:0046872">
    <property type="term" value="F:metal ion binding"/>
    <property type="evidence" value="ECO:0007669"/>
    <property type="project" value="UniProtKB-KW"/>
</dbReference>
<keyword evidence="2" id="KW-0464">Manganese</keyword>
<feature type="binding site" evidence="2">
    <location>
        <position position="370"/>
    </location>
    <ligand>
        <name>Mn(2+)</name>
        <dbReference type="ChEBI" id="CHEBI:29035"/>
        <label>2</label>
    </ligand>
</feature>
<dbReference type="Pfam" id="PF07687">
    <property type="entry name" value="M20_dimer"/>
    <property type="match status" value="1"/>
</dbReference>
<dbReference type="SUPFAM" id="SSF53187">
    <property type="entry name" value="Zn-dependent exopeptidases"/>
    <property type="match status" value="1"/>
</dbReference>
<accession>A0A7C3SIL5</accession>
<feature type="binding site" evidence="2">
    <location>
        <position position="141"/>
    </location>
    <ligand>
        <name>Mn(2+)</name>
        <dbReference type="ChEBI" id="CHEBI:29035"/>
        <label>2</label>
    </ligand>
</feature>
<feature type="binding site" evidence="2">
    <location>
        <position position="105"/>
    </location>
    <ligand>
        <name>Mn(2+)</name>
        <dbReference type="ChEBI" id="CHEBI:29035"/>
        <label>2</label>
    </ligand>
</feature>
<reference evidence="4" key="1">
    <citation type="journal article" date="2020" name="mSystems">
        <title>Genome- and Community-Level Interaction Insights into Carbon Utilization and Element Cycling Functions of Hydrothermarchaeota in Hydrothermal Sediment.</title>
        <authorList>
            <person name="Zhou Z."/>
            <person name="Liu Y."/>
            <person name="Xu W."/>
            <person name="Pan J."/>
            <person name="Luo Z.H."/>
            <person name="Li M."/>
        </authorList>
    </citation>
    <scope>NUCLEOTIDE SEQUENCE [LARGE SCALE GENOMIC DNA]</scope>
    <source>
        <strain evidence="4">SpSt-776</strain>
    </source>
</reference>
<evidence type="ECO:0000313" key="4">
    <source>
        <dbReference type="EMBL" id="HGB14406.1"/>
    </source>
</evidence>
<dbReference type="Gene3D" id="3.40.630.10">
    <property type="entry name" value="Zn peptidases"/>
    <property type="match status" value="1"/>
</dbReference>
<sequence length="399" mass="43030">MDLLKEIKARAEGLAGELSALRRDFHQHPELSHHEERTARVVAKYLESLGLAVQTGVAGHGVVGRLLGARPGKVVAWRADMDALPVQEKVASPWRSKVEGVMHACGHDFHLSIALGAARLLSELKEHLAGEYRFIFQPAEEGPPLGDTSGAQGMVQAGVLEAPPVTAICGLHVAPTLEVGQIRYCPEVVMAGSDHLILTVTGKSVHGATPHRGIDPILVSAELVIQIKATLTQEIDARSPVVLTFGKIEGGNRFNILADRVELEGSLRYLQESVREKVLTILRRHLAGLAKATGARIELATQSIYPILRNDPRLSERAVDILRQVLGAKRVKLHLPAMGSEDFAYFAQRVPAFYFFLGVRTPGSKGQALHSPEFNPDEAALPIGLQAAAALLARLAGSD</sequence>
<keyword evidence="1 4" id="KW-0378">Hydrolase</keyword>
<name>A0A7C3SIL5_9BACT</name>
<dbReference type="InterPro" id="IPR036264">
    <property type="entry name" value="Bact_exopeptidase_dim_dom"/>
</dbReference>
<dbReference type="PANTHER" id="PTHR11014:SF63">
    <property type="entry name" value="METALLOPEPTIDASE, PUTATIVE (AFU_ORTHOLOGUE AFUA_6G09600)-RELATED"/>
    <property type="match status" value="1"/>
</dbReference>
<dbReference type="InterPro" id="IPR017439">
    <property type="entry name" value="Amidohydrolase"/>
</dbReference>
<dbReference type="CDD" id="cd03886">
    <property type="entry name" value="M20_Acy1"/>
    <property type="match status" value="1"/>
</dbReference>
<dbReference type="InterPro" id="IPR002933">
    <property type="entry name" value="Peptidase_M20"/>
</dbReference>
<evidence type="ECO:0000256" key="2">
    <source>
        <dbReference type="PIRSR" id="PIRSR005962-1"/>
    </source>
</evidence>
<dbReference type="SUPFAM" id="SSF55031">
    <property type="entry name" value="Bacterial exopeptidase dimerisation domain"/>
    <property type="match status" value="1"/>
</dbReference>
<keyword evidence="2" id="KW-0479">Metal-binding</keyword>
<protein>
    <submittedName>
        <fullName evidence="4">Amidohydrolase</fullName>
    </submittedName>
</protein>
<feature type="domain" description="Peptidase M20 dimerisation" evidence="3">
    <location>
        <begin position="193"/>
        <end position="290"/>
    </location>
</feature>
<feature type="binding site" evidence="2">
    <location>
        <position position="172"/>
    </location>
    <ligand>
        <name>Mn(2+)</name>
        <dbReference type="ChEBI" id="CHEBI:29035"/>
        <label>2</label>
    </ligand>
</feature>
<evidence type="ECO:0000256" key="1">
    <source>
        <dbReference type="ARBA" id="ARBA00022801"/>
    </source>
</evidence>
<dbReference type="Gene3D" id="3.30.70.360">
    <property type="match status" value="1"/>
</dbReference>
<evidence type="ECO:0000259" key="3">
    <source>
        <dbReference type="Pfam" id="PF07687"/>
    </source>
</evidence>
<organism evidence="4">
    <name type="scientific">Desulfobacca acetoxidans</name>
    <dbReference type="NCBI Taxonomy" id="60893"/>
    <lineage>
        <taxon>Bacteria</taxon>
        <taxon>Pseudomonadati</taxon>
        <taxon>Thermodesulfobacteriota</taxon>
        <taxon>Desulfobaccia</taxon>
        <taxon>Desulfobaccales</taxon>
        <taxon>Desulfobaccaceae</taxon>
        <taxon>Desulfobacca</taxon>
    </lineage>
</organism>
<proteinExistence type="predicted"/>
<dbReference type="GO" id="GO:0016787">
    <property type="term" value="F:hydrolase activity"/>
    <property type="evidence" value="ECO:0007669"/>
    <property type="project" value="UniProtKB-KW"/>
</dbReference>
<dbReference type="PANTHER" id="PTHR11014">
    <property type="entry name" value="PEPTIDASE M20 FAMILY MEMBER"/>
    <property type="match status" value="1"/>
</dbReference>